<reference evidence="8 9" key="1">
    <citation type="journal article" date="2020" name="ISME J.">
        <title>Uncovering the hidden diversity of litter-decomposition mechanisms in mushroom-forming fungi.</title>
        <authorList>
            <person name="Floudas D."/>
            <person name="Bentzer J."/>
            <person name="Ahren D."/>
            <person name="Johansson T."/>
            <person name="Persson P."/>
            <person name="Tunlid A."/>
        </authorList>
    </citation>
    <scope>NUCLEOTIDE SEQUENCE [LARGE SCALE GENOMIC DNA]</scope>
    <source>
        <strain evidence="8 9">CBS 146.42</strain>
    </source>
</reference>
<dbReference type="InterPro" id="IPR026891">
    <property type="entry name" value="Fn3-like"/>
</dbReference>
<feature type="domain" description="PA14" evidence="7">
    <location>
        <begin position="400"/>
        <end position="568"/>
    </location>
</feature>
<dbReference type="GO" id="GO:0008422">
    <property type="term" value="F:beta-glucosidase activity"/>
    <property type="evidence" value="ECO:0007669"/>
    <property type="project" value="UniProtKB-EC"/>
</dbReference>
<dbReference type="SMART" id="SM01217">
    <property type="entry name" value="Fn3_like"/>
    <property type="match status" value="1"/>
</dbReference>
<dbReference type="GO" id="GO:0030245">
    <property type="term" value="P:cellulose catabolic process"/>
    <property type="evidence" value="ECO:0007669"/>
    <property type="project" value="UniProtKB-UniPathway"/>
</dbReference>
<dbReference type="Gene3D" id="2.60.40.10">
    <property type="entry name" value="Immunoglobulins"/>
    <property type="match status" value="1"/>
</dbReference>
<dbReference type="InterPro" id="IPR036881">
    <property type="entry name" value="Glyco_hydro_3_C_sf"/>
</dbReference>
<keyword evidence="6" id="KW-0624">Polysaccharide degradation</keyword>
<comment type="similarity">
    <text evidence="2 6">Belongs to the glycosyl hydrolase 3 family.</text>
</comment>
<dbReference type="FunFam" id="2.60.40.10:FF:000495">
    <property type="entry name" value="Periplasmic beta-glucosidase"/>
    <property type="match status" value="1"/>
</dbReference>
<dbReference type="Gene3D" id="3.20.20.300">
    <property type="entry name" value="Glycoside hydrolase, family 3, N-terminal domain"/>
    <property type="match status" value="1"/>
</dbReference>
<dbReference type="InterPro" id="IPR037524">
    <property type="entry name" value="PA14/GLEYA"/>
</dbReference>
<dbReference type="EC" id="3.2.1.21" evidence="3 6"/>
<dbReference type="OrthoDB" id="47059at2759"/>
<sequence>MATEFNVEAALAKLTVSDKIRLLTGLGWWNTEPVSQAGVPSIKLSDGPNGVRGSFFFNGTPSSCFPCSTGLGSSFDVDLARRVGEALGDEARAKGVHVLLAPTVNTQRSPLGGRGFESFAEDPHLNGMIASAYINGLQSKGISATIKHFVANDQEFQRFSISSEVSERALREIYLKPFQIAIKNSKPWAVMSAYNRVNGLHVSESKYFLDDILRKEWGFDGMIMSDWIGVYSTSESIKAGLDLEMPGPSVMRGKALGRALVAEKIFESDLDARARKVLELVKKGIESGVPFDVEEGFVDTPEQRQVLRKAAQDAIVLLKNEKKLLPLSNQVKKIAVIGPNAAIAMTSGGGSARLLSTYAVSPLEGIQAAAGEIGAEVTYTIGATTHKYLPLLNSLIQLADKTPGALIEFWNEGPASDFMNTAPNFSASLAGPVWSTTTQSTECFMMDHIDEKVNYTCWLKFSTTFIPDENGDWELSLNVAGKANLFLDKKLVIDLSTNPEQGDSFFALGTVDLKAVIPGLKAGQSYELEIRLTNTDLAQRGSPFKTWGGLRLGGARKVDPQAELAHAAQLAKQADVVVLIIGLNHDLESEGFDRPHMDLPGLTDNLVFEVLKANPNTIVVNQTGTPVTMPWILEANTLVQAFFGGNELGNALADVLFGKVNPSGKLPLTFPRRLEDSPAYPSYGDKGQELGKILYNEGIFVGYRSYEIRNLAPLFPFGFGLSYTSFEYSDLKTSTTSDDGKFSVTLKVTNTGNISGQEIVQVYISDDQSSLPRPVKELKAFTKVSLAGGENKVVTLDLDREALGFYDDRAGHWIAEKGVFTVHVAASSSDLKLKGAVELRKTLTWNGL</sequence>
<dbReference type="Pfam" id="PF07691">
    <property type="entry name" value="PA14"/>
    <property type="match status" value="1"/>
</dbReference>
<evidence type="ECO:0000259" key="7">
    <source>
        <dbReference type="PROSITE" id="PS51820"/>
    </source>
</evidence>
<dbReference type="PROSITE" id="PS00775">
    <property type="entry name" value="GLYCOSYL_HYDROL_F3"/>
    <property type="match status" value="1"/>
</dbReference>
<dbReference type="InterPro" id="IPR011658">
    <property type="entry name" value="PA14_dom"/>
</dbReference>
<accession>A0A8H5GFD2</accession>
<dbReference type="SUPFAM" id="SSF52279">
    <property type="entry name" value="Beta-D-glucan exohydrolase, C-terminal domain"/>
    <property type="match status" value="1"/>
</dbReference>
<keyword evidence="9" id="KW-1185">Reference proteome</keyword>
<dbReference type="Gene3D" id="2.60.120.260">
    <property type="entry name" value="Galactose-binding domain-like"/>
    <property type="match status" value="1"/>
</dbReference>
<evidence type="ECO:0000256" key="2">
    <source>
        <dbReference type="ARBA" id="ARBA00005336"/>
    </source>
</evidence>
<dbReference type="InterPro" id="IPR013783">
    <property type="entry name" value="Ig-like_fold"/>
</dbReference>
<dbReference type="EMBL" id="JAACJO010000001">
    <property type="protein sequence ID" value="KAF5363750.1"/>
    <property type="molecule type" value="Genomic_DNA"/>
</dbReference>
<dbReference type="InterPro" id="IPR002772">
    <property type="entry name" value="Glyco_hydro_3_C"/>
</dbReference>
<dbReference type="AlphaFoldDB" id="A0A8H5GFD2"/>
<comment type="pathway">
    <text evidence="6">Glycan metabolism; cellulose degradation.</text>
</comment>
<proteinExistence type="inferred from homology"/>
<dbReference type="InterPro" id="IPR019800">
    <property type="entry name" value="Glyco_hydro_3_AS"/>
</dbReference>
<evidence type="ECO:0000256" key="3">
    <source>
        <dbReference type="ARBA" id="ARBA00012744"/>
    </source>
</evidence>
<dbReference type="InterPro" id="IPR017853">
    <property type="entry name" value="GH"/>
</dbReference>
<organism evidence="8 9">
    <name type="scientific">Leucocoprinus leucothites</name>
    <dbReference type="NCBI Taxonomy" id="201217"/>
    <lineage>
        <taxon>Eukaryota</taxon>
        <taxon>Fungi</taxon>
        <taxon>Dikarya</taxon>
        <taxon>Basidiomycota</taxon>
        <taxon>Agaricomycotina</taxon>
        <taxon>Agaricomycetes</taxon>
        <taxon>Agaricomycetidae</taxon>
        <taxon>Agaricales</taxon>
        <taxon>Agaricineae</taxon>
        <taxon>Agaricaceae</taxon>
        <taxon>Leucocoprinus</taxon>
    </lineage>
</organism>
<evidence type="ECO:0000256" key="6">
    <source>
        <dbReference type="RuleBase" id="RU361161"/>
    </source>
</evidence>
<comment type="catalytic activity">
    <reaction evidence="1 6">
        <text>Hydrolysis of terminal, non-reducing beta-D-glucosyl residues with release of beta-D-glucose.</text>
        <dbReference type="EC" id="3.2.1.21"/>
    </reaction>
</comment>
<dbReference type="InterPro" id="IPR001764">
    <property type="entry name" value="Glyco_hydro_3_N"/>
</dbReference>
<comment type="caution">
    <text evidence="8">The sequence shown here is derived from an EMBL/GenBank/DDBJ whole genome shotgun (WGS) entry which is preliminary data.</text>
</comment>
<keyword evidence="6" id="KW-0119">Carbohydrate metabolism</keyword>
<evidence type="ECO:0000256" key="4">
    <source>
        <dbReference type="ARBA" id="ARBA00022801"/>
    </source>
</evidence>
<dbReference type="PANTHER" id="PTHR42715">
    <property type="entry name" value="BETA-GLUCOSIDASE"/>
    <property type="match status" value="1"/>
</dbReference>
<dbReference type="PRINTS" id="PR00133">
    <property type="entry name" value="GLHYDRLASE3"/>
</dbReference>
<protein>
    <recommendedName>
        <fullName evidence="3 6">beta-glucosidase</fullName>
        <ecNumber evidence="3 6">3.2.1.21</ecNumber>
    </recommendedName>
</protein>
<dbReference type="Pfam" id="PF00933">
    <property type="entry name" value="Glyco_hydro_3"/>
    <property type="match status" value="1"/>
</dbReference>
<dbReference type="Pfam" id="PF14310">
    <property type="entry name" value="Fn3-like"/>
    <property type="match status" value="1"/>
</dbReference>
<keyword evidence="4 6" id="KW-0378">Hydrolase</keyword>
<evidence type="ECO:0000313" key="8">
    <source>
        <dbReference type="EMBL" id="KAF5363750.1"/>
    </source>
</evidence>
<dbReference type="SUPFAM" id="SSF51445">
    <property type="entry name" value="(Trans)glycosidases"/>
    <property type="match status" value="1"/>
</dbReference>
<evidence type="ECO:0000256" key="1">
    <source>
        <dbReference type="ARBA" id="ARBA00000448"/>
    </source>
</evidence>
<evidence type="ECO:0000256" key="5">
    <source>
        <dbReference type="ARBA" id="ARBA00023295"/>
    </source>
</evidence>
<dbReference type="Gene3D" id="3.40.50.1700">
    <property type="entry name" value="Glycoside hydrolase family 3 C-terminal domain"/>
    <property type="match status" value="1"/>
</dbReference>
<gene>
    <name evidence="8" type="ORF">D9756_000198</name>
</gene>
<dbReference type="PROSITE" id="PS51820">
    <property type="entry name" value="PA14"/>
    <property type="match status" value="1"/>
</dbReference>
<dbReference type="UniPathway" id="UPA00696"/>
<dbReference type="InterPro" id="IPR050288">
    <property type="entry name" value="Cellulose_deg_GH3"/>
</dbReference>
<dbReference type="InterPro" id="IPR036962">
    <property type="entry name" value="Glyco_hydro_3_N_sf"/>
</dbReference>
<dbReference type="Proteomes" id="UP000559027">
    <property type="component" value="Unassembled WGS sequence"/>
</dbReference>
<dbReference type="PANTHER" id="PTHR42715:SF3">
    <property type="entry name" value="BETA-GLUCOSIDASE B-RELATED"/>
    <property type="match status" value="1"/>
</dbReference>
<name>A0A8H5GFD2_9AGAR</name>
<dbReference type="Pfam" id="PF01915">
    <property type="entry name" value="Glyco_hydro_3_C"/>
    <property type="match status" value="1"/>
</dbReference>
<keyword evidence="5 6" id="KW-0326">Glycosidase</keyword>
<evidence type="ECO:0000313" key="9">
    <source>
        <dbReference type="Proteomes" id="UP000559027"/>
    </source>
</evidence>